<gene>
    <name evidence="1" type="ORF">SC1083_1057</name>
</gene>
<organism evidence="1 2">
    <name type="scientific">Aggregatibacter actinomycetemcomitans serotype e str. SC1083</name>
    <dbReference type="NCBI Taxonomy" id="907488"/>
    <lineage>
        <taxon>Bacteria</taxon>
        <taxon>Pseudomonadati</taxon>
        <taxon>Pseudomonadota</taxon>
        <taxon>Gammaproteobacteria</taxon>
        <taxon>Pasteurellales</taxon>
        <taxon>Pasteurellaceae</taxon>
        <taxon>Aggregatibacter</taxon>
    </lineage>
</organism>
<dbReference type="EMBL" id="AEJM01000017">
    <property type="protein sequence ID" value="EGY34076.1"/>
    <property type="molecule type" value="Genomic_DNA"/>
</dbReference>
<dbReference type="AlphaFoldDB" id="G4A8B0"/>
<protein>
    <submittedName>
        <fullName evidence="1">Uncharacterized protein</fullName>
    </submittedName>
</protein>
<accession>G4A8B0</accession>
<comment type="caution">
    <text evidence="1">The sequence shown here is derived from an EMBL/GenBank/DDBJ whole genome shotgun (WGS) entry which is preliminary data.</text>
</comment>
<reference evidence="1 2" key="1">
    <citation type="submission" date="2010-10" db="EMBL/GenBank/DDBJ databases">
        <authorList>
            <person name="Chen C."/>
            <person name="Kittichotirat W."/>
            <person name="Asikainen S."/>
            <person name="Bumgarner R."/>
        </authorList>
    </citation>
    <scope>NUCLEOTIDE SEQUENCE [LARGE SCALE GENOMIC DNA]</scope>
    <source>
        <strain evidence="1 2">SC1083</strain>
    </source>
</reference>
<evidence type="ECO:0000313" key="1">
    <source>
        <dbReference type="EMBL" id="EGY34076.1"/>
    </source>
</evidence>
<proteinExistence type="predicted"/>
<dbReference type="Proteomes" id="UP000005508">
    <property type="component" value="Unassembled WGS sequence"/>
</dbReference>
<name>G4A8B0_AGGAC</name>
<sequence length="51" mass="6325">MYKQKSQHRPIQNMPIYFIKMAIRHKNYLSIVYNTRFGKQLLFFPDYIIQT</sequence>
<evidence type="ECO:0000313" key="2">
    <source>
        <dbReference type="Proteomes" id="UP000005508"/>
    </source>
</evidence>